<dbReference type="InterPro" id="IPR017896">
    <property type="entry name" value="4Fe4S_Fe-S-bd"/>
</dbReference>
<keyword evidence="5" id="KW-0677">Repeat</keyword>
<dbReference type="GO" id="GO:0051539">
    <property type="term" value="F:4 iron, 4 sulfur cluster binding"/>
    <property type="evidence" value="ECO:0007669"/>
    <property type="project" value="UniProtKB-KW"/>
</dbReference>
<keyword evidence="6" id="KW-1278">Translocase</keyword>
<feature type="domain" description="4Fe-4S ferredoxin-type" evidence="12">
    <location>
        <begin position="89"/>
        <end position="118"/>
    </location>
</feature>
<dbReference type="GO" id="GO:0016020">
    <property type="term" value="C:membrane"/>
    <property type="evidence" value="ECO:0007669"/>
    <property type="project" value="InterPro"/>
</dbReference>
<keyword evidence="9" id="KW-0520">NAD</keyword>
<protein>
    <submittedName>
        <fullName evidence="13">Nadh-ubiquinone oxidoreductase chain i</fullName>
        <ecNumber evidence="13">1.6.5.3</ecNumber>
    </submittedName>
</protein>
<keyword evidence="10 13" id="KW-0830">Ubiquinone</keyword>
<proteinExistence type="predicted"/>
<keyword evidence="2" id="KW-0004">4Fe-4S</keyword>
<evidence type="ECO:0000256" key="3">
    <source>
        <dbReference type="ARBA" id="ARBA00022719"/>
    </source>
</evidence>
<dbReference type="PANTHER" id="PTHR10849:SF24">
    <property type="entry name" value="NADH-QUINONE OXIDOREDUCTASE SUBUNIT I 2"/>
    <property type="match status" value="1"/>
</dbReference>
<keyword evidence="7" id="KW-0408">Iron</keyword>
<keyword evidence="11" id="KW-0472">Membrane</keyword>
<evidence type="ECO:0000256" key="5">
    <source>
        <dbReference type="ARBA" id="ARBA00022737"/>
    </source>
</evidence>
<keyword evidence="8" id="KW-0411">Iron-sulfur</keyword>
<dbReference type="NCBIfam" id="NF006221">
    <property type="entry name" value="PRK08348.1"/>
    <property type="match status" value="1"/>
</dbReference>
<dbReference type="GO" id="GO:0016651">
    <property type="term" value="F:oxidoreductase activity, acting on NAD(P)H"/>
    <property type="evidence" value="ECO:0007669"/>
    <property type="project" value="InterPro"/>
</dbReference>
<dbReference type="Gene3D" id="3.30.70.3270">
    <property type="match status" value="1"/>
</dbReference>
<comment type="caution">
    <text evidence="13">The sequence shown here is derived from an EMBL/GenBank/DDBJ whole genome shotgun (WGS) entry which is preliminary data.</text>
</comment>
<dbReference type="PROSITE" id="PS00198">
    <property type="entry name" value="4FE4S_FER_1"/>
    <property type="match status" value="2"/>
</dbReference>
<keyword evidence="1" id="KW-1003">Cell membrane</keyword>
<dbReference type="PANTHER" id="PTHR10849">
    <property type="entry name" value="NADH DEHYDROGENASE UBIQUINONE IRON-SULFUR PROTEIN 8, MITOCHONDRIAL"/>
    <property type="match status" value="1"/>
</dbReference>
<evidence type="ECO:0000256" key="4">
    <source>
        <dbReference type="ARBA" id="ARBA00022723"/>
    </source>
</evidence>
<keyword evidence="4" id="KW-0479">Metal-binding</keyword>
<feature type="domain" description="4Fe-4S ferredoxin-type" evidence="12">
    <location>
        <begin position="58"/>
        <end position="87"/>
    </location>
</feature>
<evidence type="ECO:0000256" key="2">
    <source>
        <dbReference type="ARBA" id="ARBA00022485"/>
    </source>
</evidence>
<dbReference type="EMBL" id="LNQE01001209">
    <property type="protein sequence ID" value="KUG20266.1"/>
    <property type="molecule type" value="Genomic_DNA"/>
</dbReference>
<dbReference type="InterPro" id="IPR017900">
    <property type="entry name" value="4Fe4S_Fe_S_CS"/>
</dbReference>
<dbReference type="AlphaFoldDB" id="A0A0W8FH97"/>
<accession>A0A0W8FH97</accession>
<gene>
    <name evidence="13" type="ORF">ASZ90_010000</name>
</gene>
<dbReference type="SUPFAM" id="SSF54862">
    <property type="entry name" value="4Fe-4S ferredoxins"/>
    <property type="match status" value="1"/>
</dbReference>
<evidence type="ECO:0000256" key="1">
    <source>
        <dbReference type="ARBA" id="ARBA00022475"/>
    </source>
</evidence>
<evidence type="ECO:0000256" key="11">
    <source>
        <dbReference type="ARBA" id="ARBA00023136"/>
    </source>
</evidence>
<organism evidence="13">
    <name type="scientific">hydrocarbon metagenome</name>
    <dbReference type="NCBI Taxonomy" id="938273"/>
    <lineage>
        <taxon>unclassified sequences</taxon>
        <taxon>metagenomes</taxon>
        <taxon>ecological metagenomes</taxon>
    </lineage>
</organism>
<evidence type="ECO:0000256" key="9">
    <source>
        <dbReference type="ARBA" id="ARBA00023027"/>
    </source>
</evidence>
<dbReference type="PROSITE" id="PS51379">
    <property type="entry name" value="4FE4S_FER_2"/>
    <property type="match status" value="2"/>
</dbReference>
<dbReference type="Pfam" id="PF13237">
    <property type="entry name" value="Fer4_10"/>
    <property type="match status" value="1"/>
</dbReference>
<sequence>MASLPMIPELLRQLFREPATNVFPAKYLPPSVTEFLKKVGRGEAAIHPPVALPPAFRGKITYDPEGCIGCNLCAKVCPAHAIEPVPETKRIRIYVSQCIFCSQCTDICPKGSLRMTEEFLLADEDRYSDNLIVE</sequence>
<evidence type="ECO:0000256" key="6">
    <source>
        <dbReference type="ARBA" id="ARBA00022967"/>
    </source>
</evidence>
<evidence type="ECO:0000256" key="8">
    <source>
        <dbReference type="ARBA" id="ARBA00023014"/>
    </source>
</evidence>
<dbReference type="GO" id="GO:0048038">
    <property type="term" value="F:quinone binding"/>
    <property type="evidence" value="ECO:0007669"/>
    <property type="project" value="UniProtKB-KW"/>
</dbReference>
<name>A0A0W8FH97_9ZZZZ</name>
<dbReference type="EC" id="1.6.5.3" evidence="13"/>
<evidence type="ECO:0000313" key="13">
    <source>
        <dbReference type="EMBL" id="KUG20266.1"/>
    </source>
</evidence>
<dbReference type="GO" id="GO:0046872">
    <property type="term" value="F:metal ion binding"/>
    <property type="evidence" value="ECO:0007669"/>
    <property type="project" value="UniProtKB-KW"/>
</dbReference>
<reference evidence="13" key="1">
    <citation type="journal article" date="2015" name="Proc. Natl. Acad. Sci. U.S.A.">
        <title>Networks of energetic and metabolic interactions define dynamics in microbial communities.</title>
        <authorList>
            <person name="Embree M."/>
            <person name="Liu J.K."/>
            <person name="Al-Bassam M.M."/>
            <person name="Zengler K."/>
        </authorList>
    </citation>
    <scope>NUCLEOTIDE SEQUENCE</scope>
</reference>
<evidence type="ECO:0000256" key="10">
    <source>
        <dbReference type="ARBA" id="ARBA00023075"/>
    </source>
</evidence>
<evidence type="ECO:0000259" key="12">
    <source>
        <dbReference type="PROSITE" id="PS51379"/>
    </source>
</evidence>
<keyword evidence="3" id="KW-0874">Quinone</keyword>
<dbReference type="InterPro" id="IPR010226">
    <property type="entry name" value="NADH_quinone_OxRdtase_chainI"/>
</dbReference>
<keyword evidence="13" id="KW-0560">Oxidoreductase</keyword>
<evidence type="ECO:0000256" key="7">
    <source>
        <dbReference type="ARBA" id="ARBA00023004"/>
    </source>
</evidence>